<gene>
    <name evidence="2" type="ORF">IAA07_00925</name>
</gene>
<organism evidence="2 3">
    <name type="scientific">Candidatus Lachnoclostridium stercoravium</name>
    <dbReference type="NCBI Taxonomy" id="2838633"/>
    <lineage>
        <taxon>Bacteria</taxon>
        <taxon>Bacillati</taxon>
        <taxon>Bacillota</taxon>
        <taxon>Clostridia</taxon>
        <taxon>Lachnospirales</taxon>
        <taxon>Lachnospiraceae</taxon>
    </lineage>
</organism>
<dbReference type="InterPro" id="IPR002716">
    <property type="entry name" value="PIN_dom"/>
</dbReference>
<evidence type="ECO:0000313" key="2">
    <source>
        <dbReference type="EMBL" id="HJA70126.1"/>
    </source>
</evidence>
<feature type="domain" description="PIN" evidence="1">
    <location>
        <begin position="2"/>
        <end position="116"/>
    </location>
</feature>
<dbReference type="InterPro" id="IPR029060">
    <property type="entry name" value="PIN-like_dom_sf"/>
</dbReference>
<reference evidence="2" key="1">
    <citation type="journal article" date="2021" name="PeerJ">
        <title>Extensive microbial diversity within the chicken gut microbiome revealed by metagenomics and culture.</title>
        <authorList>
            <person name="Gilroy R."/>
            <person name="Ravi A."/>
            <person name="Getino M."/>
            <person name="Pursley I."/>
            <person name="Horton D.L."/>
            <person name="Alikhan N.F."/>
            <person name="Baker D."/>
            <person name="Gharbi K."/>
            <person name="Hall N."/>
            <person name="Watson M."/>
            <person name="Adriaenssens E.M."/>
            <person name="Foster-Nyarko E."/>
            <person name="Jarju S."/>
            <person name="Secka A."/>
            <person name="Antonio M."/>
            <person name="Oren A."/>
            <person name="Chaudhuri R.R."/>
            <person name="La Ragione R."/>
            <person name="Hildebrand F."/>
            <person name="Pallen M.J."/>
        </authorList>
    </citation>
    <scope>NUCLEOTIDE SEQUENCE</scope>
    <source>
        <strain evidence="2">CHK178-16964</strain>
    </source>
</reference>
<dbReference type="Proteomes" id="UP000823900">
    <property type="component" value="Unassembled WGS sequence"/>
</dbReference>
<reference evidence="2" key="2">
    <citation type="submission" date="2021-04" db="EMBL/GenBank/DDBJ databases">
        <authorList>
            <person name="Gilroy R."/>
        </authorList>
    </citation>
    <scope>NUCLEOTIDE SEQUENCE</scope>
    <source>
        <strain evidence="2">CHK178-16964</strain>
    </source>
</reference>
<name>A0A9D2HEI3_9FIRM</name>
<proteinExistence type="predicted"/>
<dbReference type="EMBL" id="DWZA01000005">
    <property type="protein sequence ID" value="HJA70126.1"/>
    <property type="molecule type" value="Genomic_DNA"/>
</dbReference>
<evidence type="ECO:0000259" key="1">
    <source>
        <dbReference type="Pfam" id="PF13470"/>
    </source>
</evidence>
<dbReference type="Pfam" id="PF13470">
    <property type="entry name" value="PIN_3"/>
    <property type="match status" value="1"/>
</dbReference>
<sequence length="137" mass="15873">MRLLIDTNVSLDVLQNREPYVKDSSVIWKLCEAHQAEGFISALTFANLVYIMRKELNPRQTEYVLQKLSLIFTFTELSPSDLTSAARLQWNDFEDALQSMTAERIHGDYLVMRNVRDFLRSRVAAFTPSELCGRIRI</sequence>
<dbReference type="Gene3D" id="3.40.50.1010">
    <property type="entry name" value="5'-nuclease"/>
    <property type="match status" value="1"/>
</dbReference>
<protein>
    <submittedName>
        <fullName evidence="2">PIN domain-containing protein</fullName>
    </submittedName>
</protein>
<evidence type="ECO:0000313" key="3">
    <source>
        <dbReference type="Proteomes" id="UP000823900"/>
    </source>
</evidence>
<accession>A0A9D2HEI3</accession>
<comment type="caution">
    <text evidence="2">The sequence shown here is derived from an EMBL/GenBank/DDBJ whole genome shotgun (WGS) entry which is preliminary data.</text>
</comment>
<dbReference type="AlphaFoldDB" id="A0A9D2HEI3"/>
<dbReference type="SUPFAM" id="SSF88723">
    <property type="entry name" value="PIN domain-like"/>
    <property type="match status" value="1"/>
</dbReference>